<evidence type="ECO:0000259" key="1">
    <source>
        <dbReference type="Pfam" id="PF25568"/>
    </source>
</evidence>
<sequence>MSGRSILVIEDIDCSIELENRDSKSQPWNHGNNKFSAIIISVISKKCHYKLTLSGLLNFIDGLWSCCGDGRINIFTTDHRERLDPTLLRPGRMDMHICMSYCTISEFKQLAFNNLGLRHHCLFEQIERLIKKVEVTPAEVAEELMKINDPEGSLQGLFELSSRQDN</sequence>
<name>A0A7N2LVG3_QUELO</name>
<keyword evidence="3" id="KW-1185">Reference proteome</keyword>
<feature type="domain" description="AAA+ ATPase At3g28540-like C-terminal" evidence="1">
    <location>
        <begin position="102"/>
        <end position="159"/>
    </location>
</feature>
<organism evidence="2 3">
    <name type="scientific">Quercus lobata</name>
    <name type="common">Valley oak</name>
    <dbReference type="NCBI Taxonomy" id="97700"/>
    <lineage>
        <taxon>Eukaryota</taxon>
        <taxon>Viridiplantae</taxon>
        <taxon>Streptophyta</taxon>
        <taxon>Embryophyta</taxon>
        <taxon>Tracheophyta</taxon>
        <taxon>Spermatophyta</taxon>
        <taxon>Magnoliopsida</taxon>
        <taxon>eudicotyledons</taxon>
        <taxon>Gunneridae</taxon>
        <taxon>Pentapetalae</taxon>
        <taxon>rosids</taxon>
        <taxon>fabids</taxon>
        <taxon>Fagales</taxon>
        <taxon>Fagaceae</taxon>
        <taxon>Quercus</taxon>
    </lineage>
</organism>
<dbReference type="InterPro" id="IPR058017">
    <property type="entry name" value="At3g28540-like_C"/>
</dbReference>
<proteinExistence type="predicted"/>
<evidence type="ECO:0000313" key="3">
    <source>
        <dbReference type="Proteomes" id="UP000594261"/>
    </source>
</evidence>
<evidence type="ECO:0000313" key="2">
    <source>
        <dbReference type="EnsemblPlants" id="QL05p084437:mrna"/>
    </source>
</evidence>
<protein>
    <recommendedName>
        <fullName evidence="1">AAA+ ATPase At3g28540-like C-terminal domain-containing protein</fullName>
    </recommendedName>
</protein>
<reference evidence="2 3" key="1">
    <citation type="journal article" date="2016" name="G3 (Bethesda)">
        <title>First Draft Assembly and Annotation of the Genome of a California Endemic Oak Quercus lobata Nee (Fagaceae).</title>
        <authorList>
            <person name="Sork V.L."/>
            <person name="Fitz-Gibbon S.T."/>
            <person name="Puiu D."/>
            <person name="Crepeau M."/>
            <person name="Gugger P.F."/>
            <person name="Sherman R."/>
            <person name="Stevens K."/>
            <person name="Langley C.H."/>
            <person name="Pellegrini M."/>
            <person name="Salzberg S.L."/>
        </authorList>
    </citation>
    <scope>NUCLEOTIDE SEQUENCE [LARGE SCALE GENOMIC DNA]</scope>
    <source>
        <strain evidence="2 3">cv. SW786</strain>
    </source>
</reference>
<dbReference type="SUPFAM" id="SSF52540">
    <property type="entry name" value="P-loop containing nucleoside triphosphate hydrolases"/>
    <property type="match status" value="1"/>
</dbReference>
<dbReference type="Gene3D" id="6.10.280.40">
    <property type="match status" value="1"/>
</dbReference>
<dbReference type="PANTHER" id="PTHR23070">
    <property type="entry name" value="BCS1 AAA-TYPE ATPASE"/>
    <property type="match status" value="1"/>
</dbReference>
<dbReference type="OMA" id="HESSMEM"/>
<dbReference type="EnsemblPlants" id="QL05p084437:mrna">
    <property type="protein sequence ID" value="QL05p084437:mrna"/>
    <property type="gene ID" value="QL05p084437"/>
</dbReference>
<dbReference type="Gramene" id="QL05p084437:mrna">
    <property type="protein sequence ID" value="QL05p084437:mrna"/>
    <property type="gene ID" value="QL05p084437"/>
</dbReference>
<dbReference type="EMBL" id="LRBV02000005">
    <property type="status" value="NOT_ANNOTATED_CDS"/>
    <property type="molecule type" value="Genomic_DNA"/>
</dbReference>
<accession>A0A7N2LVG3</accession>
<dbReference type="InParanoid" id="A0A7N2LVG3"/>
<dbReference type="Proteomes" id="UP000594261">
    <property type="component" value="Chromosome 5"/>
</dbReference>
<reference evidence="2" key="2">
    <citation type="submission" date="2021-01" db="UniProtKB">
        <authorList>
            <consortium name="EnsemblPlants"/>
        </authorList>
    </citation>
    <scope>IDENTIFICATION</scope>
</reference>
<dbReference type="Gene3D" id="3.40.50.300">
    <property type="entry name" value="P-loop containing nucleotide triphosphate hydrolases"/>
    <property type="match status" value="1"/>
</dbReference>
<dbReference type="Pfam" id="PF25568">
    <property type="entry name" value="AAA_lid_At3g28540"/>
    <property type="match status" value="1"/>
</dbReference>
<dbReference type="InterPro" id="IPR050747">
    <property type="entry name" value="Mitochondrial_chaperone_BCS1"/>
</dbReference>
<dbReference type="AlphaFoldDB" id="A0A7N2LVG3"/>
<dbReference type="InterPro" id="IPR027417">
    <property type="entry name" value="P-loop_NTPase"/>
</dbReference>